<organism evidence="3 4">
    <name type="scientific">Lodderomyces beijingensis</name>
    <dbReference type="NCBI Taxonomy" id="1775926"/>
    <lineage>
        <taxon>Eukaryota</taxon>
        <taxon>Fungi</taxon>
        <taxon>Dikarya</taxon>
        <taxon>Ascomycota</taxon>
        <taxon>Saccharomycotina</taxon>
        <taxon>Pichiomycetes</taxon>
        <taxon>Debaryomycetaceae</taxon>
        <taxon>Candida/Lodderomyces clade</taxon>
        <taxon>Lodderomyces</taxon>
    </lineage>
</organism>
<gene>
    <name evidence="3" type="ORF">LODBEIA_P26970</name>
</gene>
<protein>
    <submittedName>
        <fullName evidence="3">Uncharacterized protein</fullName>
    </submittedName>
</protein>
<keyword evidence="2" id="KW-0812">Transmembrane</keyword>
<name>A0ABP0ZJZ6_9ASCO</name>
<keyword evidence="4" id="KW-1185">Reference proteome</keyword>
<keyword evidence="2" id="KW-0472">Membrane</keyword>
<keyword evidence="2" id="KW-1133">Transmembrane helix</keyword>
<evidence type="ECO:0000256" key="2">
    <source>
        <dbReference type="SAM" id="Phobius"/>
    </source>
</evidence>
<evidence type="ECO:0000313" key="4">
    <source>
        <dbReference type="Proteomes" id="UP001497383"/>
    </source>
</evidence>
<sequence length="357" mass="40335">MTATYTQTNTTTASDLEKLVDEAWKRTFKNNEVELLAISRIHTIIDQIQHILHIEHLFTPAEASLIDRYVNERPTTKLSKRELAAFLAKSIIGDGDGGDGDDVVRERFRLSRGELKSRVAGDVRDGYDYTWRLSGHETSEGKNVDVSGEIRGIHDGADGDGIGRSARLPDVGSSVSSSCLRTAKCASSGERHAALDSLELKCRSYQRDCIVLQDRIRDIQLDLRKMEQTVAEQAELIQVLKRKEKDVSLNFTKVTANCINGLLAWLFVFSYTGGFAKLNSQRVKDVYLRWSRKLTMRLVLASVVVSVCLVVILVCLVMVPLNSSGNGYVYESHDSFFDFWRYIPFSAQRFFLHTDRW</sequence>
<feature type="coiled-coil region" evidence="1">
    <location>
        <begin position="195"/>
        <end position="243"/>
    </location>
</feature>
<reference evidence="3 4" key="1">
    <citation type="submission" date="2024-03" db="EMBL/GenBank/DDBJ databases">
        <authorList>
            <person name="Brejova B."/>
        </authorList>
    </citation>
    <scope>NUCLEOTIDE SEQUENCE [LARGE SCALE GENOMIC DNA]</scope>
    <source>
        <strain evidence="3 4">CBS 14171</strain>
    </source>
</reference>
<evidence type="ECO:0000256" key="1">
    <source>
        <dbReference type="SAM" id="Coils"/>
    </source>
</evidence>
<dbReference type="RefSeq" id="XP_066829635.1">
    <property type="nucleotide sequence ID" value="XM_066972724.1"/>
</dbReference>
<dbReference type="Proteomes" id="UP001497383">
    <property type="component" value="Chromosome 3"/>
</dbReference>
<feature type="transmembrane region" description="Helical" evidence="2">
    <location>
        <begin position="298"/>
        <end position="321"/>
    </location>
</feature>
<dbReference type="GeneID" id="92207893"/>
<accession>A0ABP0ZJZ6</accession>
<dbReference type="EMBL" id="OZ022407">
    <property type="protein sequence ID" value="CAK9438473.1"/>
    <property type="molecule type" value="Genomic_DNA"/>
</dbReference>
<evidence type="ECO:0000313" key="3">
    <source>
        <dbReference type="EMBL" id="CAK9438473.1"/>
    </source>
</evidence>
<proteinExistence type="predicted"/>
<keyword evidence="1" id="KW-0175">Coiled coil</keyword>